<comment type="caution">
    <text evidence="2">The sequence shown here is derived from an EMBL/GenBank/DDBJ whole genome shotgun (WGS) entry which is preliminary data.</text>
</comment>
<evidence type="ECO:0000313" key="3">
    <source>
        <dbReference type="Proteomes" id="UP001221757"/>
    </source>
</evidence>
<proteinExistence type="predicted"/>
<gene>
    <name evidence="2" type="ORF">B0H17DRAFT_1143648</name>
</gene>
<name>A0AAD7CUQ9_MYCRO</name>
<keyword evidence="1" id="KW-0812">Transmembrane</keyword>
<dbReference type="Proteomes" id="UP001221757">
    <property type="component" value="Unassembled WGS sequence"/>
</dbReference>
<dbReference type="EMBL" id="JARKIE010000222">
    <property type="protein sequence ID" value="KAJ7664704.1"/>
    <property type="molecule type" value="Genomic_DNA"/>
</dbReference>
<feature type="transmembrane region" description="Helical" evidence="1">
    <location>
        <begin position="87"/>
        <end position="108"/>
    </location>
</feature>
<organism evidence="2 3">
    <name type="scientific">Mycena rosella</name>
    <name type="common">Pink bonnet</name>
    <name type="synonym">Agaricus rosellus</name>
    <dbReference type="NCBI Taxonomy" id="1033263"/>
    <lineage>
        <taxon>Eukaryota</taxon>
        <taxon>Fungi</taxon>
        <taxon>Dikarya</taxon>
        <taxon>Basidiomycota</taxon>
        <taxon>Agaricomycotina</taxon>
        <taxon>Agaricomycetes</taxon>
        <taxon>Agaricomycetidae</taxon>
        <taxon>Agaricales</taxon>
        <taxon>Marasmiineae</taxon>
        <taxon>Mycenaceae</taxon>
        <taxon>Mycena</taxon>
    </lineage>
</organism>
<evidence type="ECO:0000313" key="2">
    <source>
        <dbReference type="EMBL" id="KAJ7664704.1"/>
    </source>
</evidence>
<feature type="transmembrane region" description="Helical" evidence="1">
    <location>
        <begin position="208"/>
        <end position="226"/>
    </location>
</feature>
<feature type="transmembrane region" description="Helical" evidence="1">
    <location>
        <begin position="164"/>
        <end position="188"/>
    </location>
</feature>
<feature type="transmembrane region" description="Helical" evidence="1">
    <location>
        <begin position="46"/>
        <end position="67"/>
    </location>
</feature>
<keyword evidence="1" id="KW-0472">Membrane</keyword>
<evidence type="ECO:0000256" key="1">
    <source>
        <dbReference type="SAM" id="Phobius"/>
    </source>
</evidence>
<feature type="transmembrane region" description="Helical" evidence="1">
    <location>
        <begin position="12"/>
        <end position="34"/>
    </location>
</feature>
<reference evidence="2" key="1">
    <citation type="submission" date="2023-03" db="EMBL/GenBank/DDBJ databases">
        <title>Massive genome expansion in bonnet fungi (Mycena s.s.) driven by repeated elements and novel gene families across ecological guilds.</title>
        <authorList>
            <consortium name="Lawrence Berkeley National Laboratory"/>
            <person name="Harder C.B."/>
            <person name="Miyauchi S."/>
            <person name="Viragh M."/>
            <person name="Kuo A."/>
            <person name="Thoen E."/>
            <person name="Andreopoulos B."/>
            <person name="Lu D."/>
            <person name="Skrede I."/>
            <person name="Drula E."/>
            <person name="Henrissat B."/>
            <person name="Morin E."/>
            <person name="Kohler A."/>
            <person name="Barry K."/>
            <person name="LaButti K."/>
            <person name="Morin E."/>
            <person name="Salamov A."/>
            <person name="Lipzen A."/>
            <person name="Mereny Z."/>
            <person name="Hegedus B."/>
            <person name="Baldrian P."/>
            <person name="Stursova M."/>
            <person name="Weitz H."/>
            <person name="Taylor A."/>
            <person name="Grigoriev I.V."/>
            <person name="Nagy L.G."/>
            <person name="Martin F."/>
            <person name="Kauserud H."/>
        </authorList>
    </citation>
    <scope>NUCLEOTIDE SEQUENCE</scope>
    <source>
        <strain evidence="2">CBHHK067</strain>
    </source>
</reference>
<dbReference type="AlphaFoldDB" id="A0AAD7CUQ9"/>
<keyword evidence="1" id="KW-1133">Transmembrane helix</keyword>
<sequence>MTYHDTPLGAELVNAFLGLQLTGGVGFTIIVLTALGSHNVQRNSTWYTLCAAWILSSLSYTLIFLAGQQHSPGFGICLTQAAGIYSAPSLTSCATLSFAIEMLIGVRAASTNISLKRKQYFTLALLILPFFIWLFLFLGFLFVSALSGPNGTYCDLNSFVPSKISGLLVAVTMLFILLIEGYIGTCLFRGRKVLQDRQLITMAMRGMVFSLLGVLGLGIGFAYVLFSEEGPVFDILIALQSQDLFNVWLFWRRPRGAEVTEDSKSIGSA</sequence>
<keyword evidence="3" id="KW-1185">Reference proteome</keyword>
<protein>
    <submittedName>
        <fullName evidence="2">Uncharacterized protein</fullName>
    </submittedName>
</protein>
<feature type="transmembrane region" description="Helical" evidence="1">
    <location>
        <begin position="120"/>
        <end position="144"/>
    </location>
</feature>
<accession>A0AAD7CUQ9</accession>